<dbReference type="InterPro" id="IPR013783">
    <property type="entry name" value="Ig-like_fold"/>
</dbReference>
<accession>A0A381TNF4</accession>
<proteinExistence type="predicted"/>
<gene>
    <name evidence="1" type="ORF">METZ01_LOCUS70158</name>
</gene>
<protein>
    <recommendedName>
        <fullName evidence="2">Alpha-galactosidase NEW3 domain-containing protein</fullName>
    </recommendedName>
</protein>
<reference evidence="1" key="1">
    <citation type="submission" date="2018-05" db="EMBL/GenBank/DDBJ databases">
        <authorList>
            <person name="Lanie J.A."/>
            <person name="Ng W.-L."/>
            <person name="Kazmierczak K.M."/>
            <person name="Andrzejewski T.M."/>
            <person name="Davidsen T.M."/>
            <person name="Wayne K.J."/>
            <person name="Tettelin H."/>
            <person name="Glass J.I."/>
            <person name="Rusch D."/>
            <person name="Podicherti R."/>
            <person name="Tsui H.-C.T."/>
            <person name="Winkler M.E."/>
        </authorList>
    </citation>
    <scope>NUCLEOTIDE SEQUENCE</scope>
</reference>
<evidence type="ECO:0000313" key="1">
    <source>
        <dbReference type="EMBL" id="SVA17304.1"/>
    </source>
</evidence>
<sequence>MRRALLFLFFAMLLLLYPQGGTASGETFASVDLYIYGNPDGQLQIDEPSTTNVESVVIGDGEQSAGNTQEVGRWTTSSLYASANISGDWSGKAWISTNRDATVTLTYTLIQNDENLDSFQFEGEVGSGETVAIGGESDFSLTGIDDSPLTLLIESTWTATPGSTPPPPNEGNTTITLEYGASSRDTSVSISISHVQISEGSPSNHNAGQSQVTVYLHVSDVFGVDDILGKTAGYYNMRMAPEGESLWSSTVDKVTDRGDYVEVQFIWSYEGHTLPAGENSYTLEAGATDLLSEIEWSINLQTTIFIEPKPDIEIDPVSSVSKTAELGKSAIYTLSVENTGSGSDEFIVTYDNNDGWTIDIDLYDLELDAGDSENIKVTVTPPDTASDGQESPTQITVTAASDSDIYDTLTLLTTASEPEPDWDFSVGVGKDENENYDFSCGCFVISDRAEIEITIILTNEGNQQNNYNLEVISDESPNAFSLDFNPSFVSSLPPGQSINLILTLEPRDDYSGQSTYLVVEATSSGDGRKEESEPISIVLEQSGNMVMSISSPLKAPQGSTITHSFQISNTNMEEAKRIYFVVSGINANDNLAEGWITFEDKDGKLIDYPSSLLTLLPSQSVEVTLRISIPSSADIGSYNLKMWMANDLKLRISDQADLDFVATQATVSEESDYLLYSVLVLVLGGVLVYGYRNFSSDDGFEDEYDDELEEIPELIQTPVVPEVKPVEAPPPVVAEVPAAVVAQ</sequence>
<name>A0A381TNF4_9ZZZZ</name>
<organism evidence="1">
    <name type="scientific">marine metagenome</name>
    <dbReference type="NCBI Taxonomy" id="408172"/>
    <lineage>
        <taxon>unclassified sequences</taxon>
        <taxon>metagenomes</taxon>
        <taxon>ecological metagenomes</taxon>
    </lineage>
</organism>
<dbReference type="EMBL" id="UINC01004852">
    <property type="protein sequence ID" value="SVA17304.1"/>
    <property type="molecule type" value="Genomic_DNA"/>
</dbReference>
<dbReference type="Gene3D" id="2.60.40.10">
    <property type="entry name" value="Immunoglobulins"/>
    <property type="match status" value="2"/>
</dbReference>
<dbReference type="AlphaFoldDB" id="A0A381TNF4"/>
<evidence type="ECO:0008006" key="2">
    <source>
        <dbReference type="Google" id="ProtNLM"/>
    </source>
</evidence>
<feature type="non-terminal residue" evidence="1">
    <location>
        <position position="743"/>
    </location>
</feature>